<dbReference type="PANTHER" id="PTHR30055:SF234">
    <property type="entry name" value="HTH-TYPE TRANSCRIPTIONAL REGULATOR BETI"/>
    <property type="match status" value="1"/>
</dbReference>
<sequence length="212" mass="23784">MTADDDTAAHLPAPGRRDILEAAATAFTRNGYAATTIDDIAREMGATKGRVYHYYRAKADVFLDIVTAGMQELIDGIEPIAGNGGLDPATRLWRMAHHHAGLMMTRNSFQRVAMRAVEMRRLGEAPAQQQALETVIAMRDRYEQIFADVIDEGREAGEFREVDSRLATKPLLGALNWISLWYDPQRGDYNTRQRLADEYADFIVGGLRRSPR</sequence>
<comment type="caution">
    <text evidence="6">The sequence shown here is derived from an EMBL/GenBank/DDBJ whole genome shotgun (WGS) entry which is preliminary data.</text>
</comment>
<dbReference type="InterPro" id="IPR036271">
    <property type="entry name" value="Tet_transcr_reg_TetR-rel_C_sf"/>
</dbReference>
<organism evidence="6 9">
    <name type="scientific">Micromonospora tulbaghiae</name>
    <dbReference type="NCBI Taxonomy" id="479978"/>
    <lineage>
        <taxon>Bacteria</taxon>
        <taxon>Bacillati</taxon>
        <taxon>Actinomycetota</taxon>
        <taxon>Actinomycetes</taxon>
        <taxon>Micromonosporales</taxon>
        <taxon>Micromonosporaceae</taxon>
        <taxon>Micromonospora</taxon>
    </lineage>
</organism>
<evidence type="ECO:0000313" key="9">
    <source>
        <dbReference type="Proteomes" id="UP000669887"/>
    </source>
</evidence>
<dbReference type="RefSeq" id="WP_091416896.1">
    <property type="nucleotide sequence ID" value="NZ_FMCQ01000002.1"/>
</dbReference>
<dbReference type="Gene3D" id="1.10.357.10">
    <property type="entry name" value="Tetracycline Repressor, domain 2"/>
    <property type="match status" value="1"/>
</dbReference>
<dbReference type="InterPro" id="IPR041490">
    <property type="entry name" value="KstR2_TetR_C"/>
</dbReference>
<reference evidence="6" key="2">
    <citation type="submission" date="2021-03" db="EMBL/GenBank/DDBJ databases">
        <title>X isolated from Micromonospora tulbaghiae.</title>
        <authorList>
            <person name="Stennett H.L."/>
        </authorList>
    </citation>
    <scope>NUCLEOTIDE SEQUENCE</scope>
    <source>
        <strain evidence="6">28M1-20</strain>
    </source>
</reference>
<dbReference type="InterPro" id="IPR001647">
    <property type="entry name" value="HTH_TetR"/>
</dbReference>
<dbReference type="EMBL" id="JAGFVQ010000001">
    <property type="protein sequence ID" value="MBO4138619.1"/>
    <property type="molecule type" value="Genomic_DNA"/>
</dbReference>
<feature type="DNA-binding region" description="H-T-H motif" evidence="4">
    <location>
        <begin position="36"/>
        <end position="55"/>
    </location>
</feature>
<protein>
    <submittedName>
        <fullName evidence="6">TetR family transcriptional regulator</fullName>
    </submittedName>
    <submittedName>
        <fullName evidence="7">Transcriptional regulator, TetR family</fullName>
    </submittedName>
</protein>
<dbReference type="AlphaFoldDB" id="A0AAW4JBG5"/>
<dbReference type="GeneID" id="93469044"/>
<keyword evidence="3" id="KW-0804">Transcription</keyword>
<name>A0AAW4JBG5_9ACTN</name>
<accession>A0AAW4JBG5</accession>
<dbReference type="Pfam" id="PF00440">
    <property type="entry name" value="TetR_N"/>
    <property type="match status" value="1"/>
</dbReference>
<evidence type="ECO:0000313" key="6">
    <source>
        <dbReference type="EMBL" id="MBO4138619.1"/>
    </source>
</evidence>
<dbReference type="Proteomes" id="UP000199405">
    <property type="component" value="Unassembled WGS sequence"/>
</dbReference>
<evidence type="ECO:0000313" key="7">
    <source>
        <dbReference type="EMBL" id="SCE74702.1"/>
    </source>
</evidence>
<evidence type="ECO:0000313" key="8">
    <source>
        <dbReference type="Proteomes" id="UP000199405"/>
    </source>
</evidence>
<dbReference type="SUPFAM" id="SSF46689">
    <property type="entry name" value="Homeodomain-like"/>
    <property type="match status" value="1"/>
</dbReference>
<dbReference type="InterPro" id="IPR050109">
    <property type="entry name" value="HTH-type_TetR-like_transc_reg"/>
</dbReference>
<feature type="domain" description="HTH tetR-type" evidence="5">
    <location>
        <begin position="13"/>
        <end position="73"/>
    </location>
</feature>
<evidence type="ECO:0000256" key="1">
    <source>
        <dbReference type="ARBA" id="ARBA00023015"/>
    </source>
</evidence>
<keyword evidence="8" id="KW-1185">Reference proteome</keyword>
<dbReference type="EMBL" id="FMCQ01000002">
    <property type="protein sequence ID" value="SCE74702.1"/>
    <property type="molecule type" value="Genomic_DNA"/>
</dbReference>
<keyword evidence="2 4" id="KW-0238">DNA-binding</keyword>
<keyword evidence="1" id="KW-0805">Transcription regulation</keyword>
<evidence type="ECO:0000256" key="3">
    <source>
        <dbReference type="ARBA" id="ARBA00023163"/>
    </source>
</evidence>
<reference evidence="7 8" key="1">
    <citation type="submission" date="2016-06" db="EMBL/GenBank/DDBJ databases">
        <authorList>
            <person name="Varghese N."/>
            <person name="Submissions Spin"/>
        </authorList>
    </citation>
    <scope>NUCLEOTIDE SEQUENCE [LARGE SCALE GENOMIC DNA]</scope>
    <source>
        <strain evidence="7 8">DSM 45142</strain>
    </source>
</reference>
<proteinExistence type="predicted"/>
<dbReference type="Proteomes" id="UP000669887">
    <property type="component" value="Unassembled WGS sequence"/>
</dbReference>
<gene>
    <name evidence="7" type="ORF">GA0070562_2258</name>
    <name evidence="6" type="ORF">J5U46_00435</name>
</gene>
<dbReference type="GO" id="GO:0000976">
    <property type="term" value="F:transcription cis-regulatory region binding"/>
    <property type="evidence" value="ECO:0007669"/>
    <property type="project" value="TreeGrafter"/>
</dbReference>
<evidence type="ECO:0000259" key="5">
    <source>
        <dbReference type="PROSITE" id="PS50977"/>
    </source>
</evidence>
<dbReference type="Pfam" id="PF17932">
    <property type="entry name" value="TetR_C_24"/>
    <property type="match status" value="1"/>
</dbReference>
<dbReference type="InterPro" id="IPR009057">
    <property type="entry name" value="Homeodomain-like_sf"/>
</dbReference>
<evidence type="ECO:0000256" key="4">
    <source>
        <dbReference type="PROSITE-ProRule" id="PRU00335"/>
    </source>
</evidence>
<dbReference type="SUPFAM" id="SSF48498">
    <property type="entry name" value="Tetracyclin repressor-like, C-terminal domain"/>
    <property type="match status" value="1"/>
</dbReference>
<dbReference type="PROSITE" id="PS50977">
    <property type="entry name" value="HTH_TETR_2"/>
    <property type="match status" value="1"/>
</dbReference>
<evidence type="ECO:0000256" key="2">
    <source>
        <dbReference type="ARBA" id="ARBA00023125"/>
    </source>
</evidence>
<dbReference type="GO" id="GO:0003700">
    <property type="term" value="F:DNA-binding transcription factor activity"/>
    <property type="evidence" value="ECO:0007669"/>
    <property type="project" value="TreeGrafter"/>
</dbReference>
<dbReference type="PANTHER" id="PTHR30055">
    <property type="entry name" value="HTH-TYPE TRANSCRIPTIONAL REGULATOR RUTR"/>
    <property type="match status" value="1"/>
</dbReference>
<dbReference type="PRINTS" id="PR00455">
    <property type="entry name" value="HTHTETR"/>
</dbReference>
<dbReference type="Gene3D" id="1.10.10.60">
    <property type="entry name" value="Homeodomain-like"/>
    <property type="match status" value="1"/>
</dbReference>